<dbReference type="GO" id="GO:0016020">
    <property type="term" value="C:membrane"/>
    <property type="evidence" value="ECO:0007669"/>
    <property type="project" value="UniProtKB-SubCell"/>
</dbReference>
<evidence type="ECO:0000313" key="8">
    <source>
        <dbReference type="EMBL" id="KAJ5176408.1"/>
    </source>
</evidence>
<keyword evidence="3 6" id="KW-1133">Transmembrane helix</keyword>
<dbReference type="GeneID" id="81423586"/>
<name>A0A9W9IEZ2_9EURO</name>
<evidence type="ECO:0000256" key="1">
    <source>
        <dbReference type="ARBA" id="ARBA00004141"/>
    </source>
</evidence>
<keyword evidence="4 6" id="KW-0472">Membrane</keyword>
<dbReference type="AlphaFoldDB" id="A0A9W9IEZ2"/>
<evidence type="ECO:0000313" key="9">
    <source>
        <dbReference type="Proteomes" id="UP001149163"/>
    </source>
</evidence>
<feature type="transmembrane region" description="Helical" evidence="6">
    <location>
        <begin position="184"/>
        <end position="209"/>
    </location>
</feature>
<dbReference type="Pfam" id="PF20684">
    <property type="entry name" value="Fung_rhodopsin"/>
    <property type="match status" value="1"/>
</dbReference>
<feature type="domain" description="Rhodopsin" evidence="7">
    <location>
        <begin position="26"/>
        <end position="302"/>
    </location>
</feature>
<reference evidence="8" key="2">
    <citation type="journal article" date="2023" name="IMA Fungus">
        <title>Comparative genomic study of the Penicillium genus elucidates a diverse pangenome and 15 lateral gene transfer events.</title>
        <authorList>
            <person name="Petersen C."/>
            <person name="Sorensen T."/>
            <person name="Nielsen M.R."/>
            <person name="Sondergaard T.E."/>
            <person name="Sorensen J.L."/>
            <person name="Fitzpatrick D.A."/>
            <person name="Frisvad J.C."/>
            <person name="Nielsen K.L."/>
        </authorList>
    </citation>
    <scope>NUCLEOTIDE SEQUENCE</scope>
    <source>
        <strain evidence="8">IBT 26290</strain>
    </source>
</reference>
<dbReference type="PANTHER" id="PTHR33048:SF93">
    <property type="entry name" value="INTEGRAL MEMBRANE PROTEIN"/>
    <property type="match status" value="1"/>
</dbReference>
<evidence type="ECO:0000256" key="2">
    <source>
        <dbReference type="ARBA" id="ARBA00022692"/>
    </source>
</evidence>
<comment type="subcellular location">
    <subcellularLocation>
        <location evidence="1">Membrane</location>
        <topology evidence="1">Multi-pass membrane protein</topology>
    </subcellularLocation>
</comment>
<dbReference type="EMBL" id="JAPQKN010000001">
    <property type="protein sequence ID" value="KAJ5176408.1"/>
    <property type="molecule type" value="Genomic_DNA"/>
</dbReference>
<evidence type="ECO:0000256" key="5">
    <source>
        <dbReference type="ARBA" id="ARBA00038359"/>
    </source>
</evidence>
<dbReference type="RefSeq" id="XP_056548016.1">
    <property type="nucleotide sequence ID" value="XM_056684410.1"/>
</dbReference>
<reference evidence="8" key="1">
    <citation type="submission" date="2022-11" db="EMBL/GenBank/DDBJ databases">
        <authorList>
            <person name="Petersen C."/>
        </authorList>
    </citation>
    <scope>NUCLEOTIDE SEQUENCE</scope>
    <source>
        <strain evidence="8">IBT 26290</strain>
    </source>
</reference>
<proteinExistence type="inferred from homology"/>
<feature type="transmembrane region" description="Helical" evidence="6">
    <location>
        <begin position="70"/>
        <end position="89"/>
    </location>
</feature>
<feature type="transmembrane region" description="Helical" evidence="6">
    <location>
        <begin position="221"/>
        <end position="239"/>
    </location>
</feature>
<feature type="transmembrane region" description="Helical" evidence="6">
    <location>
        <begin position="6"/>
        <end position="26"/>
    </location>
</feature>
<accession>A0A9W9IEZ2</accession>
<dbReference type="InterPro" id="IPR049326">
    <property type="entry name" value="Rhodopsin_dom_fungi"/>
</dbReference>
<feature type="transmembrane region" description="Helical" evidence="6">
    <location>
        <begin position="143"/>
        <end position="164"/>
    </location>
</feature>
<protein>
    <recommendedName>
        <fullName evidence="7">Rhodopsin domain-containing protein</fullName>
    </recommendedName>
</protein>
<dbReference type="PANTHER" id="PTHR33048">
    <property type="entry name" value="PTH11-LIKE INTEGRAL MEMBRANE PROTEIN (AFU_ORTHOLOGUE AFUA_5G11245)"/>
    <property type="match status" value="1"/>
</dbReference>
<dbReference type="Proteomes" id="UP001149163">
    <property type="component" value="Unassembled WGS sequence"/>
</dbReference>
<keyword evidence="9" id="KW-1185">Reference proteome</keyword>
<dbReference type="OrthoDB" id="4682787at2759"/>
<keyword evidence="2 6" id="KW-0812">Transmembrane</keyword>
<evidence type="ECO:0000256" key="6">
    <source>
        <dbReference type="SAM" id="Phobius"/>
    </source>
</evidence>
<evidence type="ECO:0000256" key="3">
    <source>
        <dbReference type="ARBA" id="ARBA00022989"/>
    </source>
</evidence>
<feature type="transmembrane region" description="Helical" evidence="6">
    <location>
        <begin position="109"/>
        <end position="131"/>
    </location>
</feature>
<comment type="caution">
    <text evidence="8">The sequence shown here is derived from an EMBL/GenBank/DDBJ whole genome shotgun (WGS) entry which is preliminary data.</text>
</comment>
<evidence type="ECO:0000256" key="4">
    <source>
        <dbReference type="ARBA" id="ARBA00023136"/>
    </source>
</evidence>
<organism evidence="8 9">
    <name type="scientific">Penicillium canariense</name>
    <dbReference type="NCBI Taxonomy" id="189055"/>
    <lineage>
        <taxon>Eukaryota</taxon>
        <taxon>Fungi</taxon>
        <taxon>Dikarya</taxon>
        <taxon>Ascomycota</taxon>
        <taxon>Pezizomycotina</taxon>
        <taxon>Eurotiomycetes</taxon>
        <taxon>Eurotiomycetidae</taxon>
        <taxon>Eurotiales</taxon>
        <taxon>Aspergillaceae</taxon>
        <taxon>Penicillium</taxon>
    </lineage>
</organism>
<gene>
    <name evidence="8" type="ORF">N7482_002285</name>
</gene>
<comment type="similarity">
    <text evidence="5">Belongs to the SAT4 family.</text>
</comment>
<dbReference type="InterPro" id="IPR052337">
    <property type="entry name" value="SAT4-like"/>
</dbReference>
<sequence length="386" mass="43727">MLAGKGVRAVAVMWVMTFISFILVPLRLYTRIYIVKALGEDDHVFNLAWVSYGSFEHDSRWHDDEKLTGLQLFLLLYTIFITIAGVYGFGQPISNLKMDMAVKAVYNEMIGQTFAVLGMAIAKLSLGIFLLRIVVKQWHRVTIWFSMVSLSVVSVMTAIIFWVQKIPSESIYDPRVPGRLVVTVTPFSILLGSWCAAVDFYFALLPWIFLWKLNMKFKEKITIAISLSLGFMCVVQHPVHFKNELTFSFRACICGIIRTIDLGGLSSANYTEDTVDLIIWSAVELAVTLICVGIPTVRPLYRVLVHGSDLDSSEAGYVKHNESNETSRFRMQNLAKNNTAFTVKDDGNTELYISRNNRSDEEVLVGRNGKNNRGIRVKEEVRVERN</sequence>
<evidence type="ECO:0000259" key="7">
    <source>
        <dbReference type="Pfam" id="PF20684"/>
    </source>
</evidence>